<organism evidence="2 3">
    <name type="scientific">Pythium oligandrum</name>
    <name type="common">Mycoparasitic fungus</name>
    <dbReference type="NCBI Taxonomy" id="41045"/>
    <lineage>
        <taxon>Eukaryota</taxon>
        <taxon>Sar</taxon>
        <taxon>Stramenopiles</taxon>
        <taxon>Oomycota</taxon>
        <taxon>Peronosporomycetes</taxon>
        <taxon>Pythiales</taxon>
        <taxon>Pythiaceae</taxon>
        <taxon>Pythium</taxon>
    </lineage>
</organism>
<dbReference type="EMBL" id="SPLM01000110">
    <property type="protein sequence ID" value="TMW58856.1"/>
    <property type="molecule type" value="Genomic_DNA"/>
</dbReference>
<feature type="chain" id="PRO_5035481621" evidence="1">
    <location>
        <begin position="25"/>
        <end position="131"/>
    </location>
</feature>
<keyword evidence="1" id="KW-0732">Signal</keyword>
<evidence type="ECO:0000313" key="3">
    <source>
        <dbReference type="Proteomes" id="UP000794436"/>
    </source>
</evidence>
<dbReference type="OrthoDB" id="73103at2759"/>
<dbReference type="AlphaFoldDB" id="A0A8K1C9H7"/>
<proteinExistence type="predicted"/>
<dbReference type="Proteomes" id="UP000794436">
    <property type="component" value="Unassembled WGS sequence"/>
</dbReference>
<evidence type="ECO:0000256" key="1">
    <source>
        <dbReference type="SAM" id="SignalP"/>
    </source>
</evidence>
<gene>
    <name evidence="2" type="ORF">Poli38472_007001</name>
</gene>
<accession>A0A8K1C9H7</accession>
<feature type="signal peptide" evidence="1">
    <location>
        <begin position="1"/>
        <end position="24"/>
    </location>
</feature>
<protein>
    <submittedName>
        <fullName evidence="2">Uncharacterized protein</fullName>
    </submittedName>
</protein>
<name>A0A8K1C9H7_PYTOL</name>
<sequence length="131" mass="14080">MFCSIMRFYGLLLTLPYVQQGVLAEGEIKSTFNHIKTACDSPDCISGGCLYDGCSEPLTCRGGLCYFKHCKRAMCDGGACIFDQTETPLCPGGGCRFLNMKTTLGEGYCTGGACTLDDQPHPATFTDSLSE</sequence>
<evidence type="ECO:0000313" key="2">
    <source>
        <dbReference type="EMBL" id="TMW58856.1"/>
    </source>
</evidence>
<comment type="caution">
    <text evidence="2">The sequence shown here is derived from an EMBL/GenBank/DDBJ whole genome shotgun (WGS) entry which is preliminary data.</text>
</comment>
<reference evidence="2" key="1">
    <citation type="submission" date="2019-03" db="EMBL/GenBank/DDBJ databases">
        <title>Long read genome sequence of the mycoparasitic Pythium oligandrum ATCC 38472 isolated from sugarbeet rhizosphere.</title>
        <authorList>
            <person name="Gaulin E."/>
        </authorList>
    </citation>
    <scope>NUCLEOTIDE SEQUENCE</scope>
    <source>
        <strain evidence="2">ATCC 38472_TT</strain>
    </source>
</reference>
<keyword evidence="3" id="KW-1185">Reference proteome</keyword>